<comment type="similarity">
    <text evidence="3">Belongs to the HAD-like hydrolase superfamily. CbbY/CbbZ/Gph/YieH family.</text>
</comment>
<dbReference type="GO" id="GO:0006281">
    <property type="term" value="P:DNA repair"/>
    <property type="evidence" value="ECO:0007669"/>
    <property type="project" value="TreeGrafter"/>
</dbReference>
<organism evidence="5 6">
    <name type="scientific">Syntrophotalea acetylenivorans</name>
    <dbReference type="NCBI Taxonomy" id="1842532"/>
    <lineage>
        <taxon>Bacteria</taxon>
        <taxon>Pseudomonadati</taxon>
        <taxon>Thermodesulfobacteriota</taxon>
        <taxon>Desulfuromonadia</taxon>
        <taxon>Desulfuromonadales</taxon>
        <taxon>Syntrophotaleaceae</taxon>
        <taxon>Syntrophotalea</taxon>
    </lineage>
</organism>
<dbReference type="Proteomes" id="UP000182517">
    <property type="component" value="Chromosome"/>
</dbReference>
<dbReference type="PANTHER" id="PTHR43434">
    <property type="entry name" value="PHOSPHOGLYCOLATE PHOSPHATASE"/>
    <property type="match status" value="1"/>
</dbReference>
<sequence>MTGGRGVVFDCDGVLFESRKANLAYYNTIFEACGFPLVSEDEPDKVHVCHTAATPQVFAALLSPKQSQQALIVARGIDYRQFLPLMIPEPDLLEVLQVLHESHSLAVATNRGHGVKELLTFFGLDDYFVTVVSSADVKRPKPHPDMLLLAAERLGFEPAELLFVGDSELDCQAADEAGMPFVGYKNSFDGQQAVNGHRDLLALLS</sequence>
<dbReference type="PANTHER" id="PTHR43434:SF1">
    <property type="entry name" value="PHOSPHOGLYCOLATE PHOSPHATASE"/>
    <property type="match status" value="1"/>
</dbReference>
<comment type="pathway">
    <text evidence="2">Organic acid metabolism; glycolate biosynthesis; glycolate from 2-phosphoglycolate: step 1/1.</text>
</comment>
<gene>
    <name evidence="5" type="ORF">A7E78_04225</name>
</gene>
<dbReference type="SFLD" id="SFLDS00003">
    <property type="entry name" value="Haloacid_Dehalogenase"/>
    <property type="match status" value="1"/>
</dbReference>
<evidence type="ECO:0000256" key="2">
    <source>
        <dbReference type="ARBA" id="ARBA00004818"/>
    </source>
</evidence>
<evidence type="ECO:0000256" key="1">
    <source>
        <dbReference type="ARBA" id="ARBA00000830"/>
    </source>
</evidence>
<dbReference type="STRING" id="1842532.A7E78_04225"/>
<evidence type="ECO:0000256" key="3">
    <source>
        <dbReference type="ARBA" id="ARBA00006171"/>
    </source>
</evidence>
<dbReference type="SFLD" id="SFLDG01129">
    <property type="entry name" value="C1.5:_HAD__Beta-PGM__Phosphata"/>
    <property type="match status" value="1"/>
</dbReference>
<dbReference type="SUPFAM" id="SSF56784">
    <property type="entry name" value="HAD-like"/>
    <property type="match status" value="1"/>
</dbReference>
<dbReference type="GO" id="GO:0008967">
    <property type="term" value="F:phosphoglycolate phosphatase activity"/>
    <property type="evidence" value="ECO:0007669"/>
    <property type="project" value="UniProtKB-EC"/>
</dbReference>
<dbReference type="AlphaFoldDB" id="A0A1L3GME8"/>
<dbReference type="KEGG" id="pef:A7E78_04225"/>
<dbReference type="OrthoDB" id="9793014at2"/>
<dbReference type="InterPro" id="IPR023198">
    <property type="entry name" value="PGP-like_dom2"/>
</dbReference>
<dbReference type="EC" id="3.1.3.18" evidence="4"/>
<dbReference type="Pfam" id="PF13419">
    <property type="entry name" value="HAD_2"/>
    <property type="match status" value="1"/>
</dbReference>
<dbReference type="GO" id="GO:0005829">
    <property type="term" value="C:cytosol"/>
    <property type="evidence" value="ECO:0007669"/>
    <property type="project" value="TreeGrafter"/>
</dbReference>
<reference evidence="5 6" key="1">
    <citation type="journal article" date="2017" name="Genome Announc.">
        <title>Complete Genome Sequences of Two Acetylene-Fermenting Pelobacter acetylenicus Strains.</title>
        <authorList>
            <person name="Sutton J.M."/>
            <person name="Baesman S.M."/>
            <person name="Fierst J.L."/>
            <person name="Poret-Peterson A.T."/>
            <person name="Oremland R.S."/>
            <person name="Dunlap D.S."/>
            <person name="Akob D.M."/>
        </authorList>
    </citation>
    <scope>NUCLEOTIDE SEQUENCE [LARGE SCALE GENOMIC DNA]</scope>
    <source>
        <strain evidence="5 6">SFB93</strain>
    </source>
</reference>
<dbReference type="Gene3D" id="3.40.50.1000">
    <property type="entry name" value="HAD superfamily/HAD-like"/>
    <property type="match status" value="1"/>
</dbReference>
<dbReference type="NCBIfam" id="TIGR01509">
    <property type="entry name" value="HAD-SF-IA-v3"/>
    <property type="match status" value="1"/>
</dbReference>
<dbReference type="InterPro" id="IPR006439">
    <property type="entry name" value="HAD-SF_hydro_IA"/>
</dbReference>
<dbReference type="InterPro" id="IPR041492">
    <property type="entry name" value="HAD_2"/>
</dbReference>
<evidence type="ECO:0000313" key="5">
    <source>
        <dbReference type="EMBL" id="APG27109.1"/>
    </source>
</evidence>
<dbReference type="Gene3D" id="1.10.150.240">
    <property type="entry name" value="Putative phosphatase, domain 2"/>
    <property type="match status" value="1"/>
</dbReference>
<keyword evidence="6" id="KW-1185">Reference proteome</keyword>
<dbReference type="NCBIfam" id="TIGR01549">
    <property type="entry name" value="HAD-SF-IA-v1"/>
    <property type="match status" value="1"/>
</dbReference>
<name>A0A1L3GME8_9BACT</name>
<dbReference type="InterPro" id="IPR050155">
    <property type="entry name" value="HAD-like_hydrolase_sf"/>
</dbReference>
<dbReference type="InterPro" id="IPR036412">
    <property type="entry name" value="HAD-like_sf"/>
</dbReference>
<accession>A0A1L3GME8</accession>
<evidence type="ECO:0000313" key="6">
    <source>
        <dbReference type="Proteomes" id="UP000182517"/>
    </source>
</evidence>
<dbReference type="RefSeq" id="WP_072283071.1">
    <property type="nucleotide sequence ID" value="NZ_CP015519.1"/>
</dbReference>
<dbReference type="InterPro" id="IPR023214">
    <property type="entry name" value="HAD_sf"/>
</dbReference>
<protein>
    <recommendedName>
        <fullName evidence="4">phosphoglycolate phosphatase</fullName>
        <ecNumber evidence="4">3.1.3.18</ecNumber>
    </recommendedName>
</protein>
<proteinExistence type="inferred from homology"/>
<evidence type="ECO:0000256" key="4">
    <source>
        <dbReference type="ARBA" id="ARBA00013078"/>
    </source>
</evidence>
<comment type="catalytic activity">
    <reaction evidence="1">
        <text>2-phosphoglycolate + H2O = glycolate + phosphate</text>
        <dbReference type="Rhea" id="RHEA:14369"/>
        <dbReference type="ChEBI" id="CHEBI:15377"/>
        <dbReference type="ChEBI" id="CHEBI:29805"/>
        <dbReference type="ChEBI" id="CHEBI:43474"/>
        <dbReference type="ChEBI" id="CHEBI:58033"/>
        <dbReference type="EC" id="3.1.3.18"/>
    </reaction>
</comment>
<dbReference type="EMBL" id="CP015519">
    <property type="protein sequence ID" value="APG27109.1"/>
    <property type="molecule type" value="Genomic_DNA"/>
</dbReference>